<evidence type="ECO:0000313" key="2">
    <source>
        <dbReference type="Proteomes" id="UP000230843"/>
    </source>
</evidence>
<comment type="caution">
    <text evidence="1">The sequence shown here is derived from an EMBL/GenBank/DDBJ whole genome shotgun (WGS) entry which is preliminary data.</text>
</comment>
<reference evidence="2" key="1">
    <citation type="submission" date="2017-09" db="EMBL/GenBank/DDBJ databases">
        <title>Depth-based differentiation of microbial function through sediment-hosted aquifers and enrichment of novel symbionts in the deep terrestrial subsurface.</title>
        <authorList>
            <person name="Probst A.J."/>
            <person name="Ladd B."/>
            <person name="Jarett J.K."/>
            <person name="Geller-Mcgrath D.E."/>
            <person name="Sieber C.M.K."/>
            <person name="Emerson J.B."/>
            <person name="Anantharaman K."/>
            <person name="Thomas B.C."/>
            <person name="Malmstrom R."/>
            <person name="Stieglmeier M."/>
            <person name="Klingl A."/>
            <person name="Woyke T."/>
            <person name="Ryan C.M."/>
            <person name="Banfield J.F."/>
        </authorList>
    </citation>
    <scope>NUCLEOTIDE SEQUENCE [LARGE SCALE GENOMIC DNA]</scope>
</reference>
<organism evidence="1 2">
    <name type="scientific">Candidatus Magasanikbacteria bacterium CG_4_9_14_3_um_filter_32_9</name>
    <dbReference type="NCBI Taxonomy" id="1974644"/>
    <lineage>
        <taxon>Bacteria</taxon>
        <taxon>Candidatus Magasanikiibacteriota</taxon>
    </lineage>
</organism>
<gene>
    <name evidence="1" type="ORF">CO137_00195</name>
</gene>
<dbReference type="Proteomes" id="UP000230843">
    <property type="component" value="Unassembled WGS sequence"/>
</dbReference>
<sequence>MKDIREIFDRIKETQKKQKDIKSAYKDALETSTQYKEITEKLSVLREKKKSIENQIKSDFNSEFSQLDALKDELVNDRQMLSDIALSTLMKGQPVELKDEYGNDYEPIFSVKFQKI</sequence>
<dbReference type="EMBL" id="PFVJ01000005">
    <property type="protein sequence ID" value="PJA90488.1"/>
    <property type="molecule type" value="Genomic_DNA"/>
</dbReference>
<accession>A0A2M7Z7S5</accession>
<name>A0A2M7Z7S5_9BACT</name>
<protein>
    <submittedName>
        <fullName evidence="1">Uncharacterized protein</fullName>
    </submittedName>
</protein>
<proteinExistence type="predicted"/>
<evidence type="ECO:0000313" key="1">
    <source>
        <dbReference type="EMBL" id="PJA90488.1"/>
    </source>
</evidence>
<dbReference type="AlphaFoldDB" id="A0A2M7Z7S5"/>